<dbReference type="GO" id="GO:0004527">
    <property type="term" value="F:exonuclease activity"/>
    <property type="evidence" value="ECO:0007669"/>
    <property type="project" value="UniProtKB-KW"/>
</dbReference>
<feature type="non-terminal residue" evidence="2">
    <location>
        <position position="115"/>
    </location>
</feature>
<dbReference type="InterPro" id="IPR012588">
    <property type="entry name" value="Exosome-assoc_fac_Rrp6_N"/>
</dbReference>
<protein>
    <submittedName>
        <fullName evidence="2">3'-5' exonuclease</fullName>
    </submittedName>
</protein>
<feature type="domain" description="Exosome-associated factor Rrp6 N-terminal" evidence="1">
    <location>
        <begin position="22"/>
        <end position="111"/>
    </location>
</feature>
<accession>A0A8H6IUA8</accession>
<keyword evidence="2" id="KW-0378">Hydrolase</keyword>
<organism evidence="2 3">
    <name type="scientific">Colletotrichum sojae</name>
    <dbReference type="NCBI Taxonomy" id="2175907"/>
    <lineage>
        <taxon>Eukaryota</taxon>
        <taxon>Fungi</taxon>
        <taxon>Dikarya</taxon>
        <taxon>Ascomycota</taxon>
        <taxon>Pezizomycotina</taxon>
        <taxon>Sordariomycetes</taxon>
        <taxon>Hypocreomycetidae</taxon>
        <taxon>Glomerellales</taxon>
        <taxon>Glomerellaceae</taxon>
        <taxon>Colletotrichum</taxon>
        <taxon>Colletotrichum orchidearum species complex</taxon>
    </lineage>
</organism>
<dbReference type="EMBL" id="WIGN01000333">
    <property type="protein sequence ID" value="KAF6798761.1"/>
    <property type="molecule type" value="Genomic_DNA"/>
</dbReference>
<evidence type="ECO:0000313" key="2">
    <source>
        <dbReference type="EMBL" id="KAF6798761.1"/>
    </source>
</evidence>
<dbReference type="AlphaFoldDB" id="A0A8H6IUA8"/>
<dbReference type="GO" id="GO:0000176">
    <property type="term" value="C:nuclear exosome (RNase complex)"/>
    <property type="evidence" value="ECO:0007669"/>
    <property type="project" value="InterPro"/>
</dbReference>
<name>A0A8H6IUA8_9PEZI</name>
<dbReference type="Pfam" id="PF08066">
    <property type="entry name" value="PMC2NT"/>
    <property type="match status" value="1"/>
</dbReference>
<dbReference type="Proteomes" id="UP000652219">
    <property type="component" value="Unassembled WGS sequence"/>
</dbReference>
<evidence type="ECO:0000259" key="1">
    <source>
        <dbReference type="Pfam" id="PF08066"/>
    </source>
</evidence>
<proteinExistence type="predicted"/>
<sequence length="115" mass="12582">MTSGQEQDFKSIQEKAQTALLATTKSVNRIAAEDLAFQRAVNPGVGDELDTQTERLLELSTTLLKSAAQVFGLKAPELEDADDVDLRWRGIVDVVDSVLEKADTSIDEYTGALKR</sequence>
<comment type="caution">
    <text evidence="2">The sequence shown here is derived from an EMBL/GenBank/DDBJ whole genome shotgun (WGS) entry which is preliminary data.</text>
</comment>
<keyword evidence="3" id="KW-1185">Reference proteome</keyword>
<evidence type="ECO:0000313" key="3">
    <source>
        <dbReference type="Proteomes" id="UP000652219"/>
    </source>
</evidence>
<keyword evidence="2" id="KW-0540">Nuclease</keyword>
<keyword evidence="2" id="KW-0269">Exonuclease</keyword>
<reference evidence="2 3" key="1">
    <citation type="journal article" date="2020" name="Phytopathology">
        <title>Genome Sequence Resources of Colletotrichum truncatum, C. plurivorum, C. musicola, and C. sojae: Four Species Pathogenic to Soybean (Glycine max).</title>
        <authorList>
            <person name="Rogerio F."/>
            <person name="Boufleur T.R."/>
            <person name="Ciampi-Guillardi M."/>
            <person name="Sukno S.A."/>
            <person name="Thon M.R."/>
            <person name="Massola Junior N.S."/>
            <person name="Baroncelli R."/>
        </authorList>
    </citation>
    <scope>NUCLEOTIDE SEQUENCE [LARGE SCALE GENOMIC DNA]</scope>
    <source>
        <strain evidence="2 3">LFN0009</strain>
    </source>
</reference>
<gene>
    <name evidence="2" type="ORF">CSOJ01_12650</name>
</gene>
<dbReference type="GO" id="GO:0006396">
    <property type="term" value="P:RNA processing"/>
    <property type="evidence" value="ECO:0007669"/>
    <property type="project" value="InterPro"/>
</dbReference>